<evidence type="ECO:0000256" key="1">
    <source>
        <dbReference type="SAM" id="MobiDB-lite"/>
    </source>
</evidence>
<protein>
    <submittedName>
        <fullName evidence="2">Uncharacterized protein</fullName>
    </submittedName>
</protein>
<organism evidence="2 3">
    <name type="scientific">Plakobranchus ocellatus</name>
    <dbReference type="NCBI Taxonomy" id="259542"/>
    <lineage>
        <taxon>Eukaryota</taxon>
        <taxon>Metazoa</taxon>
        <taxon>Spiralia</taxon>
        <taxon>Lophotrochozoa</taxon>
        <taxon>Mollusca</taxon>
        <taxon>Gastropoda</taxon>
        <taxon>Heterobranchia</taxon>
        <taxon>Euthyneura</taxon>
        <taxon>Panpulmonata</taxon>
        <taxon>Sacoglossa</taxon>
        <taxon>Placobranchoidea</taxon>
        <taxon>Plakobranchidae</taxon>
        <taxon>Plakobranchus</taxon>
    </lineage>
</organism>
<name>A0AAV3XY94_9GAST</name>
<dbReference type="AlphaFoldDB" id="A0AAV3XY94"/>
<accession>A0AAV3XY94</accession>
<comment type="caution">
    <text evidence="2">The sequence shown here is derived from an EMBL/GenBank/DDBJ whole genome shotgun (WGS) entry which is preliminary data.</text>
</comment>
<dbReference type="Proteomes" id="UP000735302">
    <property type="component" value="Unassembled WGS sequence"/>
</dbReference>
<dbReference type="EMBL" id="BLXT01000264">
    <property type="protein sequence ID" value="GFN75384.1"/>
    <property type="molecule type" value="Genomic_DNA"/>
</dbReference>
<reference evidence="2 3" key="1">
    <citation type="journal article" date="2021" name="Elife">
        <title>Chloroplast acquisition without the gene transfer in kleptoplastic sea slugs, Plakobranchus ocellatus.</title>
        <authorList>
            <person name="Maeda T."/>
            <person name="Takahashi S."/>
            <person name="Yoshida T."/>
            <person name="Shimamura S."/>
            <person name="Takaki Y."/>
            <person name="Nagai Y."/>
            <person name="Toyoda A."/>
            <person name="Suzuki Y."/>
            <person name="Arimoto A."/>
            <person name="Ishii H."/>
            <person name="Satoh N."/>
            <person name="Nishiyama T."/>
            <person name="Hasebe M."/>
            <person name="Maruyama T."/>
            <person name="Minagawa J."/>
            <person name="Obokata J."/>
            <person name="Shigenobu S."/>
        </authorList>
    </citation>
    <scope>NUCLEOTIDE SEQUENCE [LARGE SCALE GENOMIC DNA]</scope>
</reference>
<sequence length="84" mass="9006">MSRYGRRKSYALGQGTPPPPLLCVIPDTDQAVDFHQGRIVSPRHEQRRGSVPARPGRGAVAHLVGQLAAKSEVRGSNPSPGQIN</sequence>
<proteinExistence type="predicted"/>
<feature type="region of interest" description="Disordered" evidence="1">
    <location>
        <begin position="1"/>
        <end position="20"/>
    </location>
</feature>
<gene>
    <name evidence="2" type="ORF">PoB_000189000</name>
</gene>
<evidence type="ECO:0000313" key="3">
    <source>
        <dbReference type="Proteomes" id="UP000735302"/>
    </source>
</evidence>
<evidence type="ECO:0000313" key="2">
    <source>
        <dbReference type="EMBL" id="GFN75384.1"/>
    </source>
</evidence>
<keyword evidence="3" id="KW-1185">Reference proteome</keyword>